<proteinExistence type="predicted"/>
<reference evidence="1" key="1">
    <citation type="submission" date="2021-06" db="EMBL/GenBank/DDBJ databases">
        <authorList>
            <person name="Kallberg Y."/>
            <person name="Tangrot J."/>
            <person name="Rosling A."/>
        </authorList>
    </citation>
    <scope>NUCLEOTIDE SEQUENCE</scope>
    <source>
        <strain evidence="1">MA461A</strain>
    </source>
</reference>
<evidence type="ECO:0000313" key="1">
    <source>
        <dbReference type="EMBL" id="CAG8839840.1"/>
    </source>
</evidence>
<dbReference type="EMBL" id="CAJVQC010124878">
    <property type="protein sequence ID" value="CAG8839840.1"/>
    <property type="molecule type" value="Genomic_DNA"/>
</dbReference>
<dbReference type="Proteomes" id="UP000789920">
    <property type="component" value="Unassembled WGS sequence"/>
</dbReference>
<accession>A0ACA9SIR7</accession>
<organism evidence="1 2">
    <name type="scientific">Racocetra persica</name>
    <dbReference type="NCBI Taxonomy" id="160502"/>
    <lineage>
        <taxon>Eukaryota</taxon>
        <taxon>Fungi</taxon>
        <taxon>Fungi incertae sedis</taxon>
        <taxon>Mucoromycota</taxon>
        <taxon>Glomeromycotina</taxon>
        <taxon>Glomeromycetes</taxon>
        <taxon>Diversisporales</taxon>
        <taxon>Gigasporaceae</taxon>
        <taxon>Racocetra</taxon>
    </lineage>
</organism>
<sequence>LFTSNLKPLYLENVPKKADQTIYLDVTFEEDASNINRGRFNGTSYVIDENNPTINQVMFKNQTTFKPNQNVYGQFNVSEVIDIVVYNNDEGEHPFHLHGHVFWVLGSGPVDTKPDFSKLNIYDPIKRDTATVPPEGWMVIRFEANNPGIWAFHCHIE</sequence>
<name>A0ACA9SIR7_9GLOM</name>
<protein>
    <submittedName>
        <fullName evidence="1">17586_t:CDS:1</fullName>
    </submittedName>
</protein>
<feature type="non-terminal residue" evidence="1">
    <location>
        <position position="1"/>
    </location>
</feature>
<evidence type="ECO:0000313" key="2">
    <source>
        <dbReference type="Proteomes" id="UP000789920"/>
    </source>
</evidence>
<feature type="non-terminal residue" evidence="1">
    <location>
        <position position="157"/>
    </location>
</feature>
<keyword evidence="2" id="KW-1185">Reference proteome</keyword>
<comment type="caution">
    <text evidence="1">The sequence shown here is derived from an EMBL/GenBank/DDBJ whole genome shotgun (WGS) entry which is preliminary data.</text>
</comment>
<gene>
    <name evidence="1" type="ORF">RPERSI_LOCUS31200</name>
</gene>